<feature type="compositionally biased region" description="Polar residues" evidence="2">
    <location>
        <begin position="401"/>
        <end position="412"/>
    </location>
</feature>
<keyword evidence="1" id="KW-0175">Coiled coil</keyword>
<keyword evidence="3" id="KW-0732">Signal</keyword>
<protein>
    <recommendedName>
        <fullName evidence="6">DNA repair protein</fullName>
    </recommendedName>
</protein>
<proteinExistence type="predicted"/>
<dbReference type="AlphaFoldDB" id="A0A0F5VG31"/>
<dbReference type="RefSeq" id="WP_046219429.1">
    <property type="nucleotide sequence ID" value="NZ_JWYV01000002.1"/>
</dbReference>
<dbReference type="Proteomes" id="UP000033633">
    <property type="component" value="Unassembled WGS sequence"/>
</dbReference>
<reference evidence="4 5" key="1">
    <citation type="submission" date="2014-12" db="EMBL/GenBank/DDBJ databases">
        <title>Mercury Reductase activity and rhizosphere competence traits in the genome of root associated Photobacterium halotolerans MELD1.</title>
        <authorList>
            <person name="Mathew D.C."/>
            <person name="Huang C.-C."/>
        </authorList>
    </citation>
    <scope>NUCLEOTIDE SEQUENCE [LARGE SCALE GENOMIC DNA]</scope>
    <source>
        <strain evidence="4 5">MELD1</strain>
    </source>
</reference>
<gene>
    <name evidence="4" type="ORF">KY46_04630</name>
</gene>
<evidence type="ECO:0000256" key="2">
    <source>
        <dbReference type="SAM" id="MobiDB-lite"/>
    </source>
</evidence>
<comment type="caution">
    <text evidence="4">The sequence shown here is derived from an EMBL/GenBank/DDBJ whole genome shotgun (WGS) entry which is preliminary data.</text>
</comment>
<evidence type="ECO:0000313" key="5">
    <source>
        <dbReference type="Proteomes" id="UP000033633"/>
    </source>
</evidence>
<evidence type="ECO:0000256" key="1">
    <source>
        <dbReference type="SAM" id="Coils"/>
    </source>
</evidence>
<dbReference type="STRING" id="265726.KY46_04630"/>
<keyword evidence="5" id="KW-1185">Reference proteome</keyword>
<sequence>MTKRFQPSVVNGIKLTSIASLLLLAGCASDSASVASPTIETNAGTTATSIDPIKDMQAKINTAEQTFAQSGELTWFATETMHEARTSLNDAQEYFSEYELDSSKANDTIGIFSSKTYLEATQEALTQFSQQIESAKHTQAEAMKILSEAFSNRSELSRINATAYFPQAMAQAEKELKKLVDDIAENDHDSAIQGQADLLRQQRALEVDTVTTIYLADSQKALQRLKNEQAGQHAPETLRHAETTLKATEAFIHAEPRAKSLIQQKADATAFALAHTRHIAHVVKQLKAMKTSDYERHILSYENILLSISQALGTDDLRNQPIPDQGKTLVTTIHETLNQQGDEASRFAQTKNQLAEQTQRGDELAASLVAAKAQIAALERQHAAEKNLLIQQIAQLTVNSHPAEKSGQTPESPATAIELIQPVKQAETAPQAPEEHPTEPSGEPASPAAQPAA</sequence>
<organism evidence="4 5">
    <name type="scientific">Photobacterium halotolerans</name>
    <dbReference type="NCBI Taxonomy" id="265726"/>
    <lineage>
        <taxon>Bacteria</taxon>
        <taxon>Pseudomonadati</taxon>
        <taxon>Pseudomonadota</taxon>
        <taxon>Gammaproteobacteria</taxon>
        <taxon>Vibrionales</taxon>
        <taxon>Vibrionaceae</taxon>
        <taxon>Photobacterium</taxon>
    </lineage>
</organism>
<evidence type="ECO:0000313" key="4">
    <source>
        <dbReference type="EMBL" id="KKD01059.1"/>
    </source>
</evidence>
<evidence type="ECO:0008006" key="6">
    <source>
        <dbReference type="Google" id="ProtNLM"/>
    </source>
</evidence>
<feature type="chain" id="PRO_5002496029" description="DNA repair protein" evidence="3">
    <location>
        <begin position="35"/>
        <end position="453"/>
    </location>
</feature>
<feature type="region of interest" description="Disordered" evidence="2">
    <location>
        <begin position="401"/>
        <end position="453"/>
    </location>
</feature>
<dbReference type="PATRIC" id="fig|265726.11.peg.2288"/>
<name>A0A0F5VG31_9GAMM</name>
<dbReference type="PROSITE" id="PS51257">
    <property type="entry name" value="PROKAR_LIPOPROTEIN"/>
    <property type="match status" value="1"/>
</dbReference>
<feature type="coiled-coil region" evidence="1">
    <location>
        <begin position="361"/>
        <end position="388"/>
    </location>
</feature>
<dbReference type="OrthoDB" id="6099999at2"/>
<evidence type="ECO:0000256" key="3">
    <source>
        <dbReference type="SAM" id="SignalP"/>
    </source>
</evidence>
<dbReference type="EMBL" id="JWYV01000002">
    <property type="protein sequence ID" value="KKD01059.1"/>
    <property type="molecule type" value="Genomic_DNA"/>
</dbReference>
<accession>A0A0F5VG31</accession>
<feature type="signal peptide" evidence="3">
    <location>
        <begin position="1"/>
        <end position="34"/>
    </location>
</feature>